<gene>
    <name evidence="1" type="ORF">PHACADRAFT_199799</name>
</gene>
<name>K5WL23_PHACS</name>
<accession>K5WL23</accession>
<dbReference type="EMBL" id="JH930477">
    <property type="protein sequence ID" value="EKM50972.1"/>
    <property type="molecule type" value="Genomic_DNA"/>
</dbReference>
<organism evidence="1 2">
    <name type="scientific">Phanerochaete carnosa (strain HHB-10118-sp)</name>
    <name type="common">White-rot fungus</name>
    <name type="synonym">Peniophora carnosa</name>
    <dbReference type="NCBI Taxonomy" id="650164"/>
    <lineage>
        <taxon>Eukaryota</taxon>
        <taxon>Fungi</taxon>
        <taxon>Dikarya</taxon>
        <taxon>Basidiomycota</taxon>
        <taxon>Agaricomycotina</taxon>
        <taxon>Agaricomycetes</taxon>
        <taxon>Polyporales</taxon>
        <taxon>Phanerochaetaceae</taxon>
        <taxon>Phanerochaete</taxon>
    </lineage>
</organism>
<sequence>NSEVVIFIAAEWYEGEGGPGEHISHIAHKDAQGFYEVTIDDRFQYGQKNKNGDARFVVYHDKGRKQYQHRFIESGLTSVGTEVAVKIAGVFGYGAEANIAKVVGEGVTQRWESAVVPLDYAVPDGPKAGISLITIPSKFSPGDETTEAQSSLIPKMRSTGGPGGSGIALALSLGAKFQKLASDEYDIVGHDPRRVSPVLLVLTPV</sequence>
<keyword evidence="2" id="KW-1185">Reference proteome</keyword>
<evidence type="ECO:0000313" key="1">
    <source>
        <dbReference type="EMBL" id="EKM50972.1"/>
    </source>
</evidence>
<dbReference type="OrthoDB" id="3334523at2759"/>
<proteinExistence type="predicted"/>
<reference evidence="1 2" key="1">
    <citation type="journal article" date="2012" name="BMC Genomics">
        <title>Comparative genomics of the white-rot fungi, Phanerochaete carnosa and P. chrysosporium, to elucidate the genetic basis of the distinct wood types they colonize.</title>
        <authorList>
            <person name="Suzuki H."/>
            <person name="MacDonald J."/>
            <person name="Syed K."/>
            <person name="Salamov A."/>
            <person name="Hori C."/>
            <person name="Aerts A."/>
            <person name="Henrissat B."/>
            <person name="Wiebenga A."/>
            <person name="vanKuyk P.A."/>
            <person name="Barry K."/>
            <person name="Lindquist E."/>
            <person name="LaButti K."/>
            <person name="Lapidus A."/>
            <person name="Lucas S."/>
            <person name="Coutinho P."/>
            <person name="Gong Y."/>
            <person name="Samejima M."/>
            <person name="Mahadevan R."/>
            <person name="Abou-Zaid M."/>
            <person name="de Vries R.P."/>
            <person name="Igarashi K."/>
            <person name="Yadav J.S."/>
            <person name="Grigoriev I.V."/>
            <person name="Master E.R."/>
        </authorList>
    </citation>
    <scope>NUCLEOTIDE SEQUENCE [LARGE SCALE GENOMIC DNA]</scope>
    <source>
        <strain evidence="1 2">HHB-10118-sp</strain>
    </source>
</reference>
<dbReference type="Proteomes" id="UP000008370">
    <property type="component" value="Unassembled WGS sequence"/>
</dbReference>
<dbReference type="AlphaFoldDB" id="K5WL23"/>
<feature type="non-terminal residue" evidence="1">
    <location>
        <position position="205"/>
    </location>
</feature>
<evidence type="ECO:0000313" key="2">
    <source>
        <dbReference type="Proteomes" id="UP000008370"/>
    </source>
</evidence>
<dbReference type="HOGENOM" id="CLU_1340372_0_0_1"/>
<dbReference type="GeneID" id="18911442"/>
<dbReference type="InParanoid" id="K5WL23"/>
<dbReference type="RefSeq" id="XP_007400136.1">
    <property type="nucleotide sequence ID" value="XM_007400074.1"/>
</dbReference>
<protein>
    <submittedName>
        <fullName evidence="1">Uncharacterized protein</fullName>
    </submittedName>
</protein>
<dbReference type="KEGG" id="pco:PHACADRAFT_199799"/>